<proteinExistence type="predicted"/>
<feature type="non-terminal residue" evidence="1">
    <location>
        <position position="1"/>
    </location>
</feature>
<accession>X0XHV4</accession>
<organism evidence="1">
    <name type="scientific">marine sediment metagenome</name>
    <dbReference type="NCBI Taxonomy" id="412755"/>
    <lineage>
        <taxon>unclassified sequences</taxon>
        <taxon>metagenomes</taxon>
        <taxon>ecological metagenomes</taxon>
    </lineage>
</organism>
<dbReference type="EMBL" id="BARS01057736">
    <property type="protein sequence ID" value="GAG42725.1"/>
    <property type="molecule type" value="Genomic_DNA"/>
</dbReference>
<gene>
    <name evidence="1" type="ORF">S01H1_84529</name>
</gene>
<comment type="caution">
    <text evidence="1">The sequence shown here is derived from an EMBL/GenBank/DDBJ whole genome shotgun (WGS) entry which is preliminary data.</text>
</comment>
<evidence type="ECO:0000313" key="1">
    <source>
        <dbReference type="EMBL" id="GAG42725.1"/>
    </source>
</evidence>
<reference evidence="1" key="1">
    <citation type="journal article" date="2014" name="Front. Microbiol.">
        <title>High frequency of phylogenetically diverse reductive dehalogenase-homologous genes in deep subseafloor sedimentary metagenomes.</title>
        <authorList>
            <person name="Kawai M."/>
            <person name="Futagami T."/>
            <person name="Toyoda A."/>
            <person name="Takaki Y."/>
            <person name="Nishi S."/>
            <person name="Hori S."/>
            <person name="Arai W."/>
            <person name="Tsubouchi T."/>
            <person name="Morono Y."/>
            <person name="Uchiyama I."/>
            <person name="Ito T."/>
            <person name="Fujiyama A."/>
            <person name="Inagaki F."/>
            <person name="Takami H."/>
        </authorList>
    </citation>
    <scope>NUCLEOTIDE SEQUENCE</scope>
    <source>
        <strain evidence="1">Expedition CK06-06</strain>
    </source>
</reference>
<sequence>PLAFPSASLKEKFKKRFGLLYKILHKWSKFRVKNNFFLFPLEWKLIKTLYKLKIKLNLFKEIESFR</sequence>
<protein>
    <submittedName>
        <fullName evidence="1">Uncharacterized protein</fullName>
    </submittedName>
</protein>
<name>X0XHV4_9ZZZZ</name>
<dbReference type="AlphaFoldDB" id="X0XHV4"/>